<sequence>MKYGRFLILSMLLFAACESISVVSIKMERAEALVAESPDSALAVMASVPLEQVNTPALRANFILLYVQILERNNLPLIGEPYMEEAVEYFSQYGNGEQKMLSAFYLARFYILDGNLYGAMEQLVRAEGEYRKIPDAEIAKSPAFWNNIMARLNMEKGDIYLQRLNYAAAEKMYGAAAEYIASEKENPLLMELYGKRGDACRSEGEYSKALEAYAAARSLAARNDREKQLLHFLTASQGVEFSLGTPSAKVLARLDSIYFRYNGGVCPVEDYLMLSALYLDNGNVSRARTYAMEYEARHTEMSGLQRSRLYSLLSAIESAGGNYRKALEYERSYNSIMESVMEQEKQNSLMQVEQAYFTRQLQLENEAIRKSNRFLLIIYALLFVLAAGTAIVSVLAWRKKIRRKNMQIEEYLAAMHDREMSNRRLLSQLDIHKEKEKHLKELLENRFAELRELAGTYYEFGFSKRLQKKVEQLLSFQSVDGDMFAIIEDVVNAKNNNVMAKIRAAFPSISEDNFKLLNLIYAGFSPQEISVIINDTPQNIYVRKSRLKRKIAPVVEKDPEMDFR</sequence>
<organism evidence="2 3">
    <name type="scientific">Candidatus Egerieousia excrementavium</name>
    <dbReference type="NCBI Taxonomy" id="2840778"/>
    <lineage>
        <taxon>Bacteria</taxon>
        <taxon>Pseudomonadati</taxon>
        <taxon>Bacteroidota</taxon>
        <taxon>Bacteroidia</taxon>
        <taxon>Bacteroidales</taxon>
        <taxon>Candidatus Egerieousia</taxon>
    </lineage>
</organism>
<accession>A0A9D9DPN7</accession>
<evidence type="ECO:0000313" key="2">
    <source>
        <dbReference type="EMBL" id="MBO8428924.1"/>
    </source>
</evidence>
<proteinExistence type="predicted"/>
<dbReference type="InterPro" id="IPR011990">
    <property type="entry name" value="TPR-like_helical_dom_sf"/>
</dbReference>
<dbReference type="Proteomes" id="UP000823635">
    <property type="component" value="Unassembled WGS sequence"/>
</dbReference>
<dbReference type="AlphaFoldDB" id="A0A9D9DPN7"/>
<reference evidence="2" key="1">
    <citation type="submission" date="2020-10" db="EMBL/GenBank/DDBJ databases">
        <authorList>
            <person name="Gilroy R."/>
        </authorList>
    </citation>
    <scope>NUCLEOTIDE SEQUENCE</scope>
    <source>
        <strain evidence="2">15467</strain>
    </source>
</reference>
<keyword evidence="1" id="KW-0472">Membrane</keyword>
<evidence type="ECO:0000256" key="1">
    <source>
        <dbReference type="SAM" id="Phobius"/>
    </source>
</evidence>
<name>A0A9D9DPN7_9BACT</name>
<dbReference type="EMBL" id="JADINB010000070">
    <property type="protein sequence ID" value="MBO8428924.1"/>
    <property type="molecule type" value="Genomic_DNA"/>
</dbReference>
<keyword evidence="1" id="KW-1133">Transmembrane helix</keyword>
<gene>
    <name evidence="2" type="ORF">IAC68_03205</name>
</gene>
<evidence type="ECO:0008006" key="4">
    <source>
        <dbReference type="Google" id="ProtNLM"/>
    </source>
</evidence>
<evidence type="ECO:0000313" key="3">
    <source>
        <dbReference type="Proteomes" id="UP000823635"/>
    </source>
</evidence>
<comment type="caution">
    <text evidence="2">The sequence shown here is derived from an EMBL/GenBank/DDBJ whole genome shotgun (WGS) entry which is preliminary data.</text>
</comment>
<feature type="transmembrane region" description="Helical" evidence="1">
    <location>
        <begin position="374"/>
        <end position="397"/>
    </location>
</feature>
<dbReference type="Gene3D" id="1.25.40.10">
    <property type="entry name" value="Tetratricopeptide repeat domain"/>
    <property type="match status" value="1"/>
</dbReference>
<dbReference type="SUPFAM" id="SSF48452">
    <property type="entry name" value="TPR-like"/>
    <property type="match status" value="1"/>
</dbReference>
<keyword evidence="1" id="KW-0812">Transmembrane</keyword>
<reference evidence="2" key="2">
    <citation type="journal article" date="2021" name="PeerJ">
        <title>Extensive microbial diversity within the chicken gut microbiome revealed by metagenomics and culture.</title>
        <authorList>
            <person name="Gilroy R."/>
            <person name="Ravi A."/>
            <person name="Getino M."/>
            <person name="Pursley I."/>
            <person name="Horton D.L."/>
            <person name="Alikhan N.F."/>
            <person name="Baker D."/>
            <person name="Gharbi K."/>
            <person name="Hall N."/>
            <person name="Watson M."/>
            <person name="Adriaenssens E.M."/>
            <person name="Foster-Nyarko E."/>
            <person name="Jarju S."/>
            <person name="Secka A."/>
            <person name="Antonio M."/>
            <person name="Oren A."/>
            <person name="Chaudhuri R.R."/>
            <person name="La Ragione R."/>
            <person name="Hildebrand F."/>
            <person name="Pallen M.J."/>
        </authorList>
    </citation>
    <scope>NUCLEOTIDE SEQUENCE</scope>
    <source>
        <strain evidence="2">15467</strain>
    </source>
</reference>
<protein>
    <recommendedName>
        <fullName evidence="4">Tetratricopeptide repeat protein</fullName>
    </recommendedName>
</protein>
<dbReference type="PROSITE" id="PS51257">
    <property type="entry name" value="PROKAR_LIPOPROTEIN"/>
    <property type="match status" value="1"/>
</dbReference>